<name>L0DUY6_THIND</name>
<dbReference type="KEGG" id="tni:TVNIR_1145"/>
<dbReference type="SMART" id="SM00953">
    <property type="entry name" value="RES"/>
    <property type="match status" value="1"/>
</dbReference>
<dbReference type="STRING" id="1255043.TVNIR_1145"/>
<dbReference type="PATRIC" id="fig|1255043.3.peg.1157"/>
<evidence type="ECO:0000313" key="2">
    <source>
        <dbReference type="EMBL" id="AGA32822.1"/>
    </source>
</evidence>
<dbReference type="HOGENOM" id="CLU_097447_0_0_6"/>
<dbReference type="RefSeq" id="WP_015257960.1">
    <property type="nucleotide sequence ID" value="NC_019902.2"/>
</dbReference>
<gene>
    <name evidence="2" type="ordered locus">TVNIR_1145</name>
</gene>
<dbReference type="eggNOG" id="ENOG502ZAMM">
    <property type="taxonomic scope" value="Bacteria"/>
</dbReference>
<sequence>MPDWAARIEAAPRVALKGEVLRLVESQEQVATNQLVSSLERQAVLEEMLESTKPPLRPGTERLHYLLATPFRYPPLRHGSRFGRRHEPSLFYGALGERTVLAEAAYYRFVFWYGMATPPLRKLDTQHTLFAARYQGRDGILLHQPPFEDSTPLLRHPADYSATQALGTAMREAGIDLFEYRSARDTEAGLNLALYHPRPFTRKTPTRQDAWLCQLTAEHVRFRKTGDGTLQDFALEQFLHCGRLPLPA</sequence>
<reference evidence="2" key="1">
    <citation type="submission" date="2015-12" db="EMBL/GenBank/DDBJ databases">
        <authorList>
            <person name="Tikhonova T.V."/>
            <person name="Pavlov A.R."/>
            <person name="Beletsky A.V."/>
            <person name="Mardanov A.V."/>
            <person name="Sorokin D.Y."/>
            <person name="Ravin N.V."/>
            <person name="Popov V.O."/>
        </authorList>
    </citation>
    <scope>NUCLEOTIDE SEQUENCE</scope>
    <source>
        <strain evidence="2">DSM 14787</strain>
    </source>
</reference>
<protein>
    <submittedName>
        <fullName evidence="2">RES domain-containing protein</fullName>
    </submittedName>
</protein>
<proteinExistence type="predicted"/>
<dbReference type="AlphaFoldDB" id="L0DUY6"/>
<dbReference type="OrthoDB" id="9799238at2"/>
<dbReference type="EMBL" id="CP003989">
    <property type="protein sequence ID" value="AGA32822.1"/>
    <property type="molecule type" value="Genomic_DNA"/>
</dbReference>
<feature type="domain" description="RES" evidence="1">
    <location>
        <begin position="70"/>
        <end position="206"/>
    </location>
</feature>
<organism evidence="2 3">
    <name type="scientific">Thioalkalivibrio nitratireducens (strain DSM 14787 / UNIQEM 213 / ALEN2)</name>
    <dbReference type="NCBI Taxonomy" id="1255043"/>
    <lineage>
        <taxon>Bacteria</taxon>
        <taxon>Pseudomonadati</taxon>
        <taxon>Pseudomonadota</taxon>
        <taxon>Gammaproteobacteria</taxon>
        <taxon>Chromatiales</taxon>
        <taxon>Ectothiorhodospiraceae</taxon>
        <taxon>Thioalkalivibrio</taxon>
    </lineage>
</organism>
<dbReference type="Pfam" id="PF08808">
    <property type="entry name" value="RES"/>
    <property type="match status" value="1"/>
</dbReference>
<evidence type="ECO:0000313" key="3">
    <source>
        <dbReference type="Proteomes" id="UP000010809"/>
    </source>
</evidence>
<keyword evidence="3" id="KW-1185">Reference proteome</keyword>
<evidence type="ECO:0000259" key="1">
    <source>
        <dbReference type="SMART" id="SM00953"/>
    </source>
</evidence>
<dbReference type="InterPro" id="IPR014914">
    <property type="entry name" value="RES_dom"/>
</dbReference>
<accession>L0DUY6</accession>
<dbReference type="Proteomes" id="UP000010809">
    <property type="component" value="Chromosome"/>
</dbReference>